<feature type="compositionally biased region" description="Basic and acidic residues" evidence="1">
    <location>
        <begin position="585"/>
        <end position="602"/>
    </location>
</feature>
<feature type="non-terminal residue" evidence="3">
    <location>
        <position position="3518"/>
    </location>
</feature>
<feature type="compositionally biased region" description="Polar residues" evidence="1">
    <location>
        <begin position="126"/>
        <end position="135"/>
    </location>
</feature>
<feature type="compositionally biased region" description="Polar residues" evidence="1">
    <location>
        <begin position="3440"/>
        <end position="3458"/>
    </location>
</feature>
<feature type="compositionally biased region" description="Polar residues" evidence="1">
    <location>
        <begin position="176"/>
        <end position="189"/>
    </location>
</feature>
<feature type="region of interest" description="Disordered" evidence="1">
    <location>
        <begin position="340"/>
        <end position="408"/>
    </location>
</feature>
<organism evidence="3 4">
    <name type="scientific">Plakobranchus ocellatus</name>
    <dbReference type="NCBI Taxonomy" id="259542"/>
    <lineage>
        <taxon>Eukaryota</taxon>
        <taxon>Metazoa</taxon>
        <taxon>Spiralia</taxon>
        <taxon>Lophotrochozoa</taxon>
        <taxon>Mollusca</taxon>
        <taxon>Gastropoda</taxon>
        <taxon>Heterobranchia</taxon>
        <taxon>Euthyneura</taxon>
        <taxon>Panpulmonata</taxon>
        <taxon>Sacoglossa</taxon>
        <taxon>Placobranchoidea</taxon>
        <taxon>Plakobranchidae</taxon>
        <taxon>Plakobranchus</taxon>
    </lineage>
</organism>
<feature type="region of interest" description="Disordered" evidence="1">
    <location>
        <begin position="433"/>
        <end position="464"/>
    </location>
</feature>
<name>A0AAV4DM95_9GAST</name>
<protein>
    <submittedName>
        <fullName evidence="3">Max gene-associated protein</fullName>
    </submittedName>
</protein>
<feature type="region of interest" description="Disordered" evidence="1">
    <location>
        <begin position="1896"/>
        <end position="1926"/>
    </location>
</feature>
<feature type="region of interest" description="Disordered" evidence="1">
    <location>
        <begin position="3420"/>
        <end position="3474"/>
    </location>
</feature>
<feature type="region of interest" description="Disordered" evidence="1">
    <location>
        <begin position="2577"/>
        <end position="2601"/>
    </location>
</feature>
<feature type="compositionally biased region" description="Polar residues" evidence="1">
    <location>
        <begin position="1786"/>
        <end position="1795"/>
    </location>
</feature>
<evidence type="ECO:0000313" key="3">
    <source>
        <dbReference type="EMBL" id="GFO45387.1"/>
    </source>
</evidence>
<feature type="compositionally biased region" description="Polar residues" evidence="1">
    <location>
        <begin position="64"/>
        <end position="85"/>
    </location>
</feature>
<dbReference type="Proteomes" id="UP000735302">
    <property type="component" value="Unassembled WGS sequence"/>
</dbReference>
<evidence type="ECO:0000256" key="1">
    <source>
        <dbReference type="SAM" id="MobiDB-lite"/>
    </source>
</evidence>
<feature type="compositionally biased region" description="Polar residues" evidence="1">
    <location>
        <begin position="2063"/>
        <end position="2073"/>
    </location>
</feature>
<proteinExistence type="predicted"/>
<feature type="compositionally biased region" description="Polar residues" evidence="1">
    <location>
        <begin position="433"/>
        <end position="444"/>
    </location>
</feature>
<dbReference type="Pfam" id="PF16059">
    <property type="entry name" value="MGA_dom"/>
    <property type="match status" value="1"/>
</dbReference>
<feature type="region of interest" description="Disordered" evidence="1">
    <location>
        <begin position="3319"/>
        <end position="3359"/>
    </location>
</feature>
<feature type="compositionally biased region" description="Basic and acidic residues" evidence="1">
    <location>
        <begin position="454"/>
        <end position="464"/>
    </location>
</feature>
<feature type="region of interest" description="Disordered" evidence="1">
    <location>
        <begin position="941"/>
        <end position="965"/>
    </location>
</feature>
<feature type="region of interest" description="Disordered" evidence="1">
    <location>
        <begin position="1969"/>
        <end position="1992"/>
    </location>
</feature>
<feature type="region of interest" description="Disordered" evidence="1">
    <location>
        <begin position="808"/>
        <end position="831"/>
    </location>
</feature>
<feature type="compositionally biased region" description="Low complexity" evidence="1">
    <location>
        <begin position="3343"/>
        <end position="3359"/>
    </location>
</feature>
<feature type="compositionally biased region" description="Polar residues" evidence="1">
    <location>
        <begin position="3326"/>
        <end position="3342"/>
    </location>
</feature>
<feature type="region of interest" description="Disordered" evidence="1">
    <location>
        <begin position="2227"/>
        <end position="2285"/>
    </location>
</feature>
<reference evidence="3 4" key="1">
    <citation type="journal article" date="2021" name="Elife">
        <title>Chloroplast acquisition without the gene transfer in kleptoplastic sea slugs, Plakobranchus ocellatus.</title>
        <authorList>
            <person name="Maeda T."/>
            <person name="Takahashi S."/>
            <person name="Yoshida T."/>
            <person name="Shimamura S."/>
            <person name="Takaki Y."/>
            <person name="Nagai Y."/>
            <person name="Toyoda A."/>
            <person name="Suzuki Y."/>
            <person name="Arimoto A."/>
            <person name="Ishii H."/>
            <person name="Satoh N."/>
            <person name="Nishiyama T."/>
            <person name="Hasebe M."/>
            <person name="Maruyama T."/>
            <person name="Minagawa J."/>
            <person name="Obokata J."/>
            <person name="Shigenobu S."/>
        </authorList>
    </citation>
    <scope>NUCLEOTIDE SEQUENCE [LARGE SCALE GENOMIC DNA]</scope>
</reference>
<feature type="compositionally biased region" description="Basic and acidic residues" evidence="1">
    <location>
        <begin position="102"/>
        <end position="118"/>
    </location>
</feature>
<sequence>MARTKKQTLEKASERKRLIQEEILRESLAAREGSGASSSGKLSTDVSATPSARSRTKKGKQRSRQAVSSPDGVTSAGSQLQTSACPASYVRGGGSCSSSTSRKTEGHRGLSKRSDGTKHSCLTVEVKQTPSSSKGNMPKAILRISDLYSNPTRRSEGDGSFDDVERIHSAVFDYEGSSTTSTLKDSPSATRRESYGSSDHGKHKHKKTFRDSVQASLKSLKAASEMVREEKKRTSRKRSPGSAKDGNSGSGNPSPERRSPRHQSPSNSSETPAQQSVGGKKRGKQKSEDEERPKINIFTDNIGVELGKRIRSPRRLSEDMIALPIFSARRWNNFSREASHIADKCESDPVSAKPSPDDTEFFKLPPAVTSLPSAKEHGNASFKKKGRSSDKTDSSAAVVSDRVTEDSTLVNEMRPSKIRAKSSVTEILEVNSDSMNSDACQKQSVAAELSSKSGDGKTKQNREHSTLMAQLDCETKKIPVYRKGNGQNVVPEMRKQSVPKDARKEDLFAKTNHCTEIENLSSTVCEKESNSDAKSCQERYSSDNTKVIEEKHMEDADCDKEKDVKIEFSSAADLKSEVIDILSKQPREPKSDQERVESEFKLSKSGAPLLESPEKPPTLKCKEGRKQDCSALKPASKKLKGKSLMRSSSGEKKKKQREKMKIVDEELSCICRNIMSGVVITPSNTQEIIVNSAKLNLEKPEHNQEENALKSQYATAMAVMPISHSPVLCSEASGDVEMSPPKDKGLLQPAKNILIATPPEINVTPAASSTINPSISAYSFSSSTALLSVASSMTNCTVSASLSPADLGTVSASSGKQTSENEADTKEPKRIVSSSYSADICVSNMRENVATGQIKSVCSSPPNVSISTNLSKGDCAKKLFNSALAGNSHEEKVSTEDIPNLIKNQPQSIESHRLQEKVKDDKAIESLITVDPASALSTFISRPHHSSLGERDGIKSSESSTDVTPLLSPTYKNKASIVTIATPLATDTKEVSPCFVSVPNKEAQQSSLLCAMLVGGSEVAHTYEKSKPGGVGPSSSTDACEDCQQQVSALSCQVQTSQYNESTLTKWRKNIHSITIDNQAQEEESTAREADNCKIVDNGFVSEKLDSLIMNTPQVQPTFHLSSINSTNEDDTKCDKQASKKDLAIDIKSKLKGIKEHVLKLLDIDVEESFLKTEIKGVLQTGNTLVESEHKHGNIEKSMMDKNPEGLLNPAVKETGEKIAESPLYDIILNLATRLKDQAVTLDVDEMISSCPRHMLKICADVDETTRNNILNQRLREEELKDEKIVRNVNSSDQTLPLNKINEEQLCAIVAEGSTKSIVQDKTSEDLDSKSRMIEMHLPEAESNKNFSPHLTNSSSIKNSLCNRDQDTMTSAVKYACMDVSDGKSGTENVGDLKEIDQQLSGYLQGPHLEEDTPGKRWIHKSKTIDFPDYMMGRIQSTTLRRVNSSPQLGANNFPQDASTTEPFFENFKNKDFQVKSKLGSKIPVPGTSYASKLMKKTWRTPRVILQPKPLSVLSELEESSASKKNIFTCPNLQKYLNVPSNRVIVPPHKKKEMQILDERAKRDEEERATRMAERTDKERAEELINLEYLKYEPDFDEMDGLLFMSFSCEAELAAHVKVEKALEWDKDGTMLRISQAKAFEEAKLLKAGMEKVKFKHLRGQHMRWKKYRRLYSSEVKSILNGEPSSVEEHLRREQMHYKFPKKTMDVTKIKGLNRKTLAKQQLELYRQKAEKCHDNRQSKHNSLSSSQFLPPSPLSSPYAATPNLHDTKTCQHQEQLAPHIDTVSDDSPTLNSSGLKVCDGKTNPDHVAVTGSKRRTGFSHQKQHKQLFRELKMDWEDRMIHRKLGGWSLKGNRPKAFSQAAHKREKKQKMLLGEAVLSNALSSTDVNMSDTVDACSTDGSQAPSQVSSAVDISLSPKDDSELSRRKKPMKLVYPILSERMARNAVKVLVNLGGFRGGANGCSSQGGADIYGGSSHHESGRSPINRHQSDSLPSLQPILPYPEGSKVFPVVIVNMSPVTSGPLSADLSSNCEVRDFCGGLSKATTIGSPAASELLSKLDNNEATPTSLTANADSSVPSSPTPPLSQLSSVANTPSTSAATDIKEDAVMEGVDTAADVVSSPSIADSVSSKSCGKPGCRYGCICHLCSVSEAPISSVSPDAKSLASSCDKEYCRLGCICDSLEVEKPIPEPLHCGKPSCVLHCICSPTERGKVEGGARGKMGSVYSISERLNASRSKRRRVKNKDSNDCYGSDSDNIPHLPSMKRKPKAGERFSNLPQRQKTHRSAKNLDAITRKALMLYETSEIYCEKTERPPRKDQKDLALGLSGTPLDDDTSFSASAIATPVIEIDSPPEDGIMLYGVEDALTLTGVGPQSHPDLETLGYPEKQAAHRLGQGAFSIHSGDNKLSTYGVERPVEELSTHKRKRKSHPLSGEIFTLSTCARTQPYKRKLQKERDPRVLTVPTSVVSGLAGTATPQQAANKNNFVTTSGSAVISSAPNPASSIIAHSSQATPPTVSPAFPAVSLLQRPLSSQISSGGSSCVSTPVSRYDPSGAGKGVSFQSRYHLPWHTSMVCLKARGPPLKKKKPRSSSQPIMIGEDEEEDVQEEDEVKLLEFAANCNWEGARKEILSKVAQCLTRGQYPQPRTMNICEFVVEILPKAHKPSVIPEELRKKLPGKMYSIRVRITRREILPQPQAEIDAQVIDLSDGSPVKPLHVGTSSAASNTLQTFSQQQMTMSGTSQLPINVGISGLSRLHVSSSGVSKSGIDIYQQRSSSAPNSRRSSTEVSMVVPVTVSPVTSSLAQVGKAGASLQVSLNNNIRALSQTNLESSKKLQGANTVSPSVISITSLNSTAPSVISAASVTKSLLHHKTTFTVKPTLNVSSLATKVSHKPVSLLNSSTVSMSKTDSSDTMPASGIMPLFCSFNSNDVKYMKIQGKDGLMKVVGVDKSKKILTMPFPLNQKTGGAESRTPVAAKSGALPYMAVPVCGPGGTKLVPIIPSSLSARTISSIATSTSLSNSPQQFLLKLPGNSSALPHVLGKGSVLLAPVGQQQSSSKIKPLLISSSAKSLLNVSTTSLRTTSSPRLSQAFTQKQISPMIAADAPIKPKGMTSNDEMILAFDAAYLKQLKVSKKLNKNVVKSSTVPAAQQISDASSMTLVTSLAQPIMCSEESPSKLKTDLPTHLVGKKCKDSTNSGTEEGNITKANVMSAENLAHYESIEATSLKGQGNSKALSEEVSDSQRQSVLEGRSKVCSGPNLYVPGAQLESSSLQQIMVYPPASDPKQASSEASVTTTVPYTDFTRAAPDLKIPMSTKKSNHNIIKAGDSKLSIPQTQESVSRCSNNNIPASSPSLSSPLPSSHAPDAMELLLTSSSPSSSQATAIAASSTLQTSIPGHNIASVESSSASTSPLNLEEILTAQQLPTQGVKRKLPPVSVEDVKDSLVTPSGSKRQHVTEPNTQGHLSPGEEEQDSNSSCANQGLGLNGACSFPVTTASQDRPISSMSASLSTTSSDNLLIMLSSD</sequence>
<feature type="region of interest" description="Disordered" evidence="1">
    <location>
        <begin position="2063"/>
        <end position="2103"/>
    </location>
</feature>
<feature type="compositionally biased region" description="Polar residues" evidence="1">
    <location>
        <begin position="1898"/>
        <end position="1911"/>
    </location>
</feature>
<feature type="compositionally biased region" description="Basic residues" evidence="1">
    <location>
        <begin position="54"/>
        <end position="63"/>
    </location>
</feature>
<feature type="compositionally biased region" description="Polar residues" evidence="1">
    <location>
        <begin position="810"/>
        <end position="820"/>
    </location>
</feature>
<feature type="domain" description="MGA conserved" evidence="2">
    <location>
        <begin position="2161"/>
        <end position="2208"/>
    </location>
</feature>
<feature type="compositionally biased region" description="Polar residues" evidence="1">
    <location>
        <begin position="41"/>
        <end position="53"/>
    </location>
</feature>
<comment type="caution">
    <text evidence="3">The sequence shown here is derived from an EMBL/GenBank/DDBJ whole genome shotgun (WGS) entry which is preliminary data.</text>
</comment>
<feature type="region of interest" description="Disordered" evidence="1">
    <location>
        <begin position="1781"/>
        <end position="1805"/>
    </location>
</feature>
<dbReference type="InterPro" id="IPR032060">
    <property type="entry name" value="MGA_dom"/>
</dbReference>
<feature type="compositionally biased region" description="Basic and acidic residues" evidence="1">
    <location>
        <begin position="285"/>
        <end position="294"/>
    </location>
</feature>
<accession>A0AAV4DM95</accession>
<keyword evidence="4" id="KW-1185">Reference proteome</keyword>
<feature type="compositionally biased region" description="Low complexity" evidence="1">
    <location>
        <begin position="2074"/>
        <end position="2090"/>
    </location>
</feature>
<feature type="region of interest" description="Disordered" evidence="1">
    <location>
        <begin position="1731"/>
        <end position="1765"/>
    </location>
</feature>
<feature type="compositionally biased region" description="Polar residues" evidence="1">
    <location>
        <begin position="262"/>
        <end position="277"/>
    </location>
</feature>
<dbReference type="EMBL" id="BLXT01008059">
    <property type="protein sequence ID" value="GFO45387.1"/>
    <property type="molecule type" value="Genomic_DNA"/>
</dbReference>
<feature type="region of interest" description="Disordered" evidence="1">
    <location>
        <begin position="26"/>
        <end position="138"/>
    </location>
</feature>
<feature type="region of interest" description="Disordered" evidence="1">
    <location>
        <begin position="582"/>
        <end position="659"/>
    </location>
</feature>
<feature type="region of interest" description="Disordered" evidence="1">
    <location>
        <begin position="173"/>
        <end position="301"/>
    </location>
</feature>
<gene>
    <name evidence="3" type="ORF">PoB_007189200</name>
</gene>
<evidence type="ECO:0000313" key="4">
    <source>
        <dbReference type="Proteomes" id="UP000735302"/>
    </source>
</evidence>
<feature type="compositionally biased region" description="Low complexity" evidence="1">
    <location>
        <begin position="30"/>
        <end position="40"/>
    </location>
</feature>
<evidence type="ECO:0000259" key="2">
    <source>
        <dbReference type="Pfam" id="PF16059"/>
    </source>
</evidence>